<accession>A0ABT9NJ45</accession>
<dbReference type="SMART" id="SM00479">
    <property type="entry name" value="EXOIII"/>
    <property type="match status" value="1"/>
</dbReference>
<dbReference type="EC" id="2.7.7.7" evidence="2"/>
<evidence type="ECO:0000313" key="2">
    <source>
        <dbReference type="EMBL" id="MDP9820419.1"/>
    </source>
</evidence>
<dbReference type="InterPro" id="IPR013520">
    <property type="entry name" value="Ribonucl_H"/>
</dbReference>
<dbReference type="GO" id="GO:0003887">
    <property type="term" value="F:DNA-directed DNA polymerase activity"/>
    <property type="evidence" value="ECO:0007669"/>
    <property type="project" value="UniProtKB-EC"/>
</dbReference>
<organism evidence="2 3">
    <name type="scientific">Nocardioides massiliensis</name>
    <dbReference type="NCBI Taxonomy" id="1325935"/>
    <lineage>
        <taxon>Bacteria</taxon>
        <taxon>Bacillati</taxon>
        <taxon>Actinomycetota</taxon>
        <taxon>Actinomycetes</taxon>
        <taxon>Propionibacteriales</taxon>
        <taxon>Nocardioidaceae</taxon>
        <taxon>Nocardioides</taxon>
    </lineage>
</organism>
<sequence>MSAAEKQAPWYAGRAVAFDFETTGIDAHNDRIVTAAVVFFTPGEKPQTLTWVIDPGIEIPTGASDVHGWTNDRIAAHLQGAEAALTVNGRRTPMTRVAAIDNIIMKLAIALHAKVPLVAFNLSYDATLIDAEAARHGIDPISVRPSPWAGCVDPFVIDKAFSKRRGSRKLTDQCAHYGVLLGDAHAADADAIAAYRVVRRQVQAYPELQNMSLSTLHSTQVSWRRKQMDGLRAYFDRTGKAHDGCCGSWPVHQGCCAPVAVSA</sequence>
<gene>
    <name evidence="2" type="ORF">J2S59_000228</name>
</gene>
<dbReference type="SUPFAM" id="SSF53098">
    <property type="entry name" value="Ribonuclease H-like"/>
    <property type="match status" value="1"/>
</dbReference>
<keyword evidence="3" id="KW-1185">Reference proteome</keyword>
<comment type="caution">
    <text evidence="2">The sequence shown here is derived from an EMBL/GenBank/DDBJ whole genome shotgun (WGS) entry which is preliminary data.</text>
</comment>
<evidence type="ECO:0000259" key="1">
    <source>
        <dbReference type="SMART" id="SM00479"/>
    </source>
</evidence>
<proteinExistence type="predicted"/>
<reference evidence="2 3" key="1">
    <citation type="submission" date="2023-07" db="EMBL/GenBank/DDBJ databases">
        <title>Sequencing the genomes of 1000 actinobacteria strains.</title>
        <authorList>
            <person name="Klenk H.-P."/>
        </authorList>
    </citation>
    <scope>NUCLEOTIDE SEQUENCE [LARGE SCALE GENOMIC DNA]</scope>
    <source>
        <strain evidence="2 3">GD13</strain>
    </source>
</reference>
<dbReference type="CDD" id="cd06127">
    <property type="entry name" value="DEDDh"/>
    <property type="match status" value="1"/>
</dbReference>
<dbReference type="InterPro" id="IPR012337">
    <property type="entry name" value="RNaseH-like_sf"/>
</dbReference>
<keyword evidence="2" id="KW-0548">Nucleotidyltransferase</keyword>
<dbReference type="NCBIfam" id="NF005927">
    <property type="entry name" value="PRK07942.1"/>
    <property type="match status" value="1"/>
</dbReference>
<dbReference type="Gene3D" id="3.30.420.10">
    <property type="entry name" value="Ribonuclease H-like superfamily/Ribonuclease H"/>
    <property type="match status" value="1"/>
</dbReference>
<protein>
    <submittedName>
        <fullName evidence="2">DNA polymerase-3 subunit epsilon</fullName>
        <ecNumber evidence="2">2.7.7.7</ecNumber>
    </submittedName>
</protein>
<evidence type="ECO:0000313" key="3">
    <source>
        <dbReference type="Proteomes" id="UP001240447"/>
    </source>
</evidence>
<name>A0ABT9NJ45_9ACTN</name>
<feature type="domain" description="Exonuclease" evidence="1">
    <location>
        <begin position="14"/>
        <end position="207"/>
    </location>
</feature>
<dbReference type="Proteomes" id="UP001240447">
    <property type="component" value="Unassembled WGS sequence"/>
</dbReference>
<dbReference type="RefSeq" id="WP_068120804.1">
    <property type="nucleotide sequence ID" value="NZ_CCXJ01000310.1"/>
</dbReference>
<dbReference type="EMBL" id="JAUSQM010000001">
    <property type="protein sequence ID" value="MDP9820419.1"/>
    <property type="molecule type" value="Genomic_DNA"/>
</dbReference>
<dbReference type="InterPro" id="IPR036397">
    <property type="entry name" value="RNaseH_sf"/>
</dbReference>
<keyword evidence="2" id="KW-0808">Transferase</keyword>